<sequence>MSRVRLRSQPGLHLALFAILICPLESQNFFDCATAPGEPWRTICQSLVNWDVSARQIQQQQAQLQQNRVVAAPAVPEQPWLSPAVPQQMATQPQSCMDLDCLCAFMQGLRGPNNQCQLRSGGVLQKAIRREIRTLSDAERQRLFQIMQQLKNNGQYDAMSSEHRAVGSSSGAHSGPGFLPWHREFMKRFEISLRLIDPNLALPYWDSVMDSYLPRPADSIMFSSLFMGEADAFGQVVTGPFAGWRTLEGKAYIQRGLAREGRLFNENDLNNVYRQTQIEQVMAFTVPEQSCPYQPNFGALEYTHSSVHLFIGGDMKPPVTSANDPVFFFHHSFVDLIFENWRQMRQSRWAREQSYPPDIPQCSNQQHFSNAIMRPYQITNRQGLSNAYTDNLYQFAERPNCNNNCGNSPYLFCDNRGNAHCVSKVRMNGLCQGFEGFDVCFQGVCRGGVCVPGQLQRQQDVEQPTTRPPIITAATQRVAATVTRTPMANSLRHSSGQSFNRTFDGLLNNGGNVQAPMPNIPRGQSRRRFRRPRPRLPVMSPFPPPPPAQPSFQPPWQQPQFVPQVVPRARQTQLSPPFNNAIPQRRRFKQLRQRSPLRTLRQRSSSGAVRMKRMIESMHMTMLEDNLKNPVKPAANMTLVTANCFNDDPCCGAWSAKAECNANPIFMKQYCRRSCGVCHSNVTEVEGCQDRHISCQYWKQSGECSRRRQWMAENCRRSCGWCNVSEKQLCQHVAMMSRM</sequence>
<dbReference type="PROSITE" id="PS00497">
    <property type="entry name" value="TYROSINASE_1"/>
    <property type="match status" value="1"/>
</dbReference>
<evidence type="ECO:0000313" key="11">
    <source>
        <dbReference type="WBParaSite" id="BXY_0487500.1"/>
    </source>
</evidence>
<feature type="signal peptide" evidence="5">
    <location>
        <begin position="1"/>
        <end position="26"/>
    </location>
</feature>
<comment type="caution">
    <text evidence="3">Lacks conserved residue(s) required for the propagation of feature annotation.</text>
</comment>
<dbReference type="PANTHER" id="PTHR11474">
    <property type="entry name" value="TYROSINASE FAMILY MEMBER"/>
    <property type="match status" value="1"/>
</dbReference>
<dbReference type="InterPro" id="IPR003582">
    <property type="entry name" value="ShKT_dom"/>
</dbReference>
<evidence type="ECO:0000313" key="8">
    <source>
        <dbReference type="EMBL" id="CAG9094779.1"/>
    </source>
</evidence>
<accession>A0A1I7RVW2</accession>
<evidence type="ECO:0000256" key="1">
    <source>
        <dbReference type="ARBA" id="ARBA00022723"/>
    </source>
</evidence>
<keyword evidence="2" id="KW-0186">Copper</keyword>
<gene>
    <name evidence="7" type="ORF">BXYJ_LOCUS3497</name>
</gene>
<keyword evidence="1" id="KW-0479">Metal-binding</keyword>
<feature type="disulfide bond" evidence="3">
    <location>
        <begin position="688"/>
        <end position="722"/>
    </location>
</feature>
<name>A0A1I7RVW2_BURXY</name>
<dbReference type="Proteomes" id="UP000582659">
    <property type="component" value="Unassembled WGS sequence"/>
</dbReference>
<proteinExistence type="predicted"/>
<evidence type="ECO:0000256" key="2">
    <source>
        <dbReference type="ARBA" id="ARBA00023008"/>
    </source>
</evidence>
<dbReference type="EMBL" id="CAJFCV020000002">
    <property type="protein sequence ID" value="CAG9094779.1"/>
    <property type="molecule type" value="Genomic_DNA"/>
</dbReference>
<dbReference type="InterPro" id="IPR002227">
    <property type="entry name" value="Tyrosinase_Cu-bd"/>
</dbReference>
<evidence type="ECO:0000256" key="5">
    <source>
        <dbReference type="SAM" id="SignalP"/>
    </source>
</evidence>
<evidence type="ECO:0000313" key="7">
    <source>
        <dbReference type="EMBL" id="CAD5214373.1"/>
    </source>
</evidence>
<evidence type="ECO:0000256" key="3">
    <source>
        <dbReference type="PROSITE-ProRule" id="PRU01005"/>
    </source>
</evidence>
<dbReference type="Pfam" id="PF01549">
    <property type="entry name" value="ShK"/>
    <property type="match status" value="2"/>
</dbReference>
<dbReference type="GO" id="GO:0046872">
    <property type="term" value="F:metal ion binding"/>
    <property type="evidence" value="ECO:0007669"/>
    <property type="project" value="UniProtKB-KW"/>
</dbReference>
<dbReference type="EMBL" id="CAJFDI010000002">
    <property type="protein sequence ID" value="CAD5214373.1"/>
    <property type="molecule type" value="Genomic_DNA"/>
</dbReference>
<protein>
    <submittedName>
        <fullName evidence="7">(pine wood nematode) hypothetical protein</fullName>
    </submittedName>
</protein>
<dbReference type="SMART" id="SM00254">
    <property type="entry name" value="ShKT"/>
    <property type="match status" value="2"/>
</dbReference>
<dbReference type="Proteomes" id="UP000095284">
    <property type="component" value="Unplaced"/>
</dbReference>
<dbReference type="InterPro" id="IPR050316">
    <property type="entry name" value="Tyrosinase/Hemocyanin"/>
</dbReference>
<keyword evidence="10" id="KW-1185">Reference proteome</keyword>
<dbReference type="OrthoDB" id="6132182at2759"/>
<evidence type="ECO:0000259" key="6">
    <source>
        <dbReference type="PROSITE" id="PS51670"/>
    </source>
</evidence>
<keyword evidence="5" id="KW-0732">Signal</keyword>
<dbReference type="PROSITE" id="PS00498">
    <property type="entry name" value="TYROSINASE_2"/>
    <property type="match status" value="1"/>
</dbReference>
<feature type="domain" description="ShKT" evidence="6">
    <location>
        <begin position="688"/>
        <end position="722"/>
    </location>
</feature>
<dbReference type="Gene3D" id="1.10.10.1940">
    <property type="match status" value="1"/>
</dbReference>
<evidence type="ECO:0000313" key="9">
    <source>
        <dbReference type="Proteomes" id="UP000095284"/>
    </source>
</evidence>
<feature type="compositionally biased region" description="Basic residues" evidence="4">
    <location>
        <begin position="524"/>
        <end position="533"/>
    </location>
</feature>
<dbReference type="PROSITE" id="PS51670">
    <property type="entry name" value="SHKT"/>
    <property type="match status" value="2"/>
</dbReference>
<dbReference type="Proteomes" id="UP000659654">
    <property type="component" value="Unassembled WGS sequence"/>
</dbReference>
<organism evidence="9 11">
    <name type="scientific">Bursaphelenchus xylophilus</name>
    <name type="common">Pinewood nematode worm</name>
    <name type="synonym">Aphelenchoides xylophilus</name>
    <dbReference type="NCBI Taxonomy" id="6326"/>
    <lineage>
        <taxon>Eukaryota</taxon>
        <taxon>Metazoa</taxon>
        <taxon>Ecdysozoa</taxon>
        <taxon>Nematoda</taxon>
        <taxon>Chromadorea</taxon>
        <taxon>Rhabditida</taxon>
        <taxon>Tylenchina</taxon>
        <taxon>Tylenchomorpha</taxon>
        <taxon>Aphelenchoidea</taxon>
        <taxon>Aphelenchoididae</taxon>
        <taxon>Bursaphelenchus</taxon>
    </lineage>
</organism>
<feature type="disulfide bond" evidence="3">
    <location>
        <begin position="644"/>
        <end position="678"/>
    </location>
</feature>
<dbReference type="AlphaFoldDB" id="A0A1I7RVW2"/>
<dbReference type="eggNOG" id="ENOG502QRET">
    <property type="taxonomic scope" value="Eukaryota"/>
</dbReference>
<feature type="region of interest" description="Disordered" evidence="4">
    <location>
        <begin position="509"/>
        <end position="533"/>
    </location>
</feature>
<dbReference type="PANTHER" id="PTHR11474:SF126">
    <property type="entry name" value="TYROSINASE-LIKE PROTEIN TYR-1-RELATED"/>
    <property type="match status" value="1"/>
</dbReference>
<feature type="chain" id="PRO_5035359529" evidence="5">
    <location>
        <begin position="27"/>
        <end position="739"/>
    </location>
</feature>
<dbReference type="GO" id="GO:0016491">
    <property type="term" value="F:oxidoreductase activity"/>
    <property type="evidence" value="ECO:0007669"/>
    <property type="project" value="InterPro"/>
</dbReference>
<reference evidence="11" key="1">
    <citation type="submission" date="2016-11" db="UniProtKB">
        <authorList>
            <consortium name="WormBaseParasite"/>
        </authorList>
    </citation>
    <scope>IDENTIFICATION</scope>
</reference>
<dbReference type="Pfam" id="PF00264">
    <property type="entry name" value="Tyrosinase"/>
    <property type="match status" value="1"/>
</dbReference>
<dbReference type="Gene3D" id="1.10.1280.10">
    <property type="entry name" value="Di-copper center containing domain from catechol oxidase"/>
    <property type="match status" value="1"/>
</dbReference>
<dbReference type="InterPro" id="IPR008922">
    <property type="entry name" value="Di-copper_centre_dom_sf"/>
</dbReference>
<evidence type="ECO:0000256" key="4">
    <source>
        <dbReference type="SAM" id="MobiDB-lite"/>
    </source>
</evidence>
<feature type="domain" description="ShKT" evidence="6">
    <location>
        <begin position="644"/>
        <end position="678"/>
    </location>
</feature>
<reference evidence="8" key="2">
    <citation type="submission" date="2020-08" db="EMBL/GenBank/DDBJ databases">
        <authorList>
            <person name="Kikuchi T."/>
        </authorList>
    </citation>
    <scope>NUCLEOTIDE SEQUENCE</scope>
    <source>
        <strain evidence="7">Ka4C1</strain>
    </source>
</reference>
<evidence type="ECO:0000313" key="10">
    <source>
        <dbReference type="Proteomes" id="UP000659654"/>
    </source>
</evidence>
<keyword evidence="3" id="KW-1015">Disulfide bond</keyword>
<dbReference type="WBParaSite" id="BXY_0487500.1">
    <property type="protein sequence ID" value="BXY_0487500.1"/>
    <property type="gene ID" value="BXY_0487500"/>
</dbReference>
<dbReference type="SUPFAM" id="SSF48056">
    <property type="entry name" value="Di-copper centre-containing domain"/>
    <property type="match status" value="1"/>
</dbReference>
<dbReference type="PRINTS" id="PR00092">
    <property type="entry name" value="TYROSINASE"/>
</dbReference>